<dbReference type="EMBL" id="FVGW01000002">
    <property type="protein sequence ID" value="SKL84548.1"/>
    <property type="molecule type" value="Genomic_DNA"/>
</dbReference>
<feature type="transmembrane region" description="Helical" evidence="1">
    <location>
        <begin position="12"/>
        <end position="29"/>
    </location>
</feature>
<evidence type="ECO:0000313" key="2">
    <source>
        <dbReference type="EMBL" id="SKL84548.1"/>
    </source>
</evidence>
<name>A0A1U0TDR5_9MYCO</name>
<feature type="transmembrane region" description="Helical" evidence="1">
    <location>
        <begin position="35"/>
        <end position="52"/>
    </location>
</feature>
<accession>A0A1U0TDR5</accession>
<proteinExistence type="predicted"/>
<reference evidence="2 3" key="1">
    <citation type="submission" date="2016-11" db="EMBL/GenBank/DDBJ databases">
        <authorList>
            <consortium name="Pathogen Informatics"/>
        </authorList>
    </citation>
    <scope>NUCLEOTIDE SEQUENCE [LARGE SCALE GENOMIC DNA]</scope>
    <source>
        <strain evidence="2 3">911</strain>
    </source>
</reference>
<gene>
    <name evidence="2" type="ORF">SAMEA2259716_01828</name>
</gene>
<evidence type="ECO:0000313" key="3">
    <source>
        <dbReference type="Proteomes" id="UP000190074"/>
    </source>
</evidence>
<sequence>MAERRTLLMRPLISAGFELAGVAALVAGFWVLAPWLGLVIGGLALVLIGLAIDPPSRNPKAADQ</sequence>
<organism evidence="2 3">
    <name type="scientific">Mycobacteroides abscessus subsp. massiliense</name>
    <dbReference type="NCBI Taxonomy" id="1962118"/>
    <lineage>
        <taxon>Bacteria</taxon>
        <taxon>Bacillati</taxon>
        <taxon>Actinomycetota</taxon>
        <taxon>Actinomycetes</taxon>
        <taxon>Mycobacteriales</taxon>
        <taxon>Mycobacteriaceae</taxon>
        <taxon>Mycobacteroides</taxon>
        <taxon>Mycobacteroides abscessus</taxon>
    </lineage>
</organism>
<keyword evidence="1" id="KW-1133">Transmembrane helix</keyword>
<keyword evidence="1" id="KW-0472">Membrane</keyword>
<keyword evidence="1" id="KW-0812">Transmembrane</keyword>
<dbReference type="AlphaFoldDB" id="A0A1U0TDR5"/>
<evidence type="ECO:0000256" key="1">
    <source>
        <dbReference type="SAM" id="Phobius"/>
    </source>
</evidence>
<protein>
    <submittedName>
        <fullName evidence="2">Uncharacterized protein</fullName>
    </submittedName>
</protein>
<dbReference type="Proteomes" id="UP000190074">
    <property type="component" value="Unassembled WGS sequence"/>
</dbReference>